<proteinExistence type="predicted"/>
<name>A0ABT2E054_9ENTR</name>
<dbReference type="RefSeq" id="WP_258987814.1">
    <property type="nucleotide sequence ID" value="NZ_JALIGE010000072.1"/>
</dbReference>
<keyword evidence="2" id="KW-1185">Reference proteome</keyword>
<reference evidence="1 2" key="1">
    <citation type="submission" date="2022-04" db="EMBL/GenBank/DDBJ databases">
        <title>Proposal of a three novel species of Scandinavium, Scandinavium hiltneri, Scandinavium manionii, Scandinavium tedordense.</title>
        <authorList>
            <person name="Maddock D.W."/>
            <person name="Brady C.L."/>
            <person name="Denman S."/>
            <person name="Arnold D."/>
        </authorList>
    </citation>
    <scope>NUCLEOTIDE SEQUENCE [LARGE SCALE GENOMIC DNA]</scope>
    <source>
        <strain evidence="1 2">H11S7</strain>
    </source>
</reference>
<gene>
    <name evidence="1" type="ORF">MUU47_08890</name>
</gene>
<comment type="caution">
    <text evidence="1">The sequence shown here is derived from an EMBL/GenBank/DDBJ whole genome shotgun (WGS) entry which is preliminary data.</text>
</comment>
<protein>
    <submittedName>
        <fullName evidence="1">Uncharacterized protein</fullName>
    </submittedName>
</protein>
<dbReference type="Proteomes" id="UP001205357">
    <property type="component" value="Unassembled WGS sequence"/>
</dbReference>
<evidence type="ECO:0000313" key="2">
    <source>
        <dbReference type="Proteomes" id="UP001205357"/>
    </source>
</evidence>
<dbReference type="EMBL" id="JALIGE010000072">
    <property type="protein sequence ID" value="MCS2161236.1"/>
    <property type="molecule type" value="Genomic_DNA"/>
</dbReference>
<accession>A0ABT2E054</accession>
<sequence>MIDSDLLSSLSLLIDCLNKNNKKQSANFFIARLKDIADSESDLIHIKSTLKELSTCRAMSQYTGFTLAEEALLNDVVDNVLRVMKNNP</sequence>
<evidence type="ECO:0000313" key="1">
    <source>
        <dbReference type="EMBL" id="MCS2161236.1"/>
    </source>
</evidence>
<organism evidence="1 2">
    <name type="scientific">Scandinavium hiltneri</name>
    <dbReference type="NCBI Taxonomy" id="2926519"/>
    <lineage>
        <taxon>Bacteria</taxon>
        <taxon>Pseudomonadati</taxon>
        <taxon>Pseudomonadota</taxon>
        <taxon>Gammaproteobacteria</taxon>
        <taxon>Enterobacterales</taxon>
        <taxon>Enterobacteriaceae</taxon>
        <taxon>Scandinavium</taxon>
    </lineage>
</organism>